<name>A0A507AQQ5_9PEZI</name>
<feature type="transmembrane region" description="Helical" evidence="5">
    <location>
        <begin position="462"/>
        <end position="482"/>
    </location>
</feature>
<dbReference type="AlphaFoldDB" id="A0A507AQQ5"/>
<sequence>MDSEHPFLIPRLSIIRETCMLATIVCTQVIVLAGLAQGIFPDVAIGRTLGTDGSTESLWGPAAYGLTSGAFMLPAGRIGDMYGHRSCYIGAWVWMALASFLTGISAFYHSFVFYAVCRGLQGMAAAMLVPCALAILALVYKEGPRKNLAFSLFAAGSPVGFTLGGLFSGLIEAHGWWPWIFWATSIACGSLVIGSLLSIPKLHEFDKEPEQQAQSISTPEKASFRRDFDWVGTLIGVSGLVLFNVAWNLAPEKGWNAPSTITTVIIGLILLAAFPFVELRVRQPLVPIGRLSSKSLFVLAVIACIFASFGILIFYLVNFIIRLRNGSALEAAAQFVPISFAGLAASYLNSFLLKNKIQPASILSFSCIWFIVGNVLLATMPANQTYWAQAFWANVLSPLGIDLSFPSATLLMSQLVPPKEQGIAASLIATVVYYSQSIGLGIAGTVETRVADGSLMKGYRGAFYTGIGLSTLGFLLSLWPVLQLHLDRKK</sequence>
<dbReference type="RefSeq" id="XP_030988892.1">
    <property type="nucleotide sequence ID" value="XM_031133552.1"/>
</dbReference>
<feature type="transmembrane region" description="Helical" evidence="5">
    <location>
        <begin position="230"/>
        <end position="249"/>
    </location>
</feature>
<evidence type="ECO:0000313" key="8">
    <source>
        <dbReference type="Proteomes" id="UP000319257"/>
    </source>
</evidence>
<evidence type="ECO:0000256" key="1">
    <source>
        <dbReference type="ARBA" id="ARBA00004141"/>
    </source>
</evidence>
<comment type="subcellular location">
    <subcellularLocation>
        <location evidence="1">Membrane</location>
        <topology evidence="1">Multi-pass membrane protein</topology>
    </subcellularLocation>
</comment>
<keyword evidence="2 5" id="KW-0812">Transmembrane</keyword>
<keyword evidence="4 5" id="KW-0472">Membrane</keyword>
<evidence type="ECO:0000256" key="4">
    <source>
        <dbReference type="ARBA" id="ARBA00023136"/>
    </source>
</evidence>
<dbReference type="InterPro" id="IPR036259">
    <property type="entry name" value="MFS_trans_sf"/>
</dbReference>
<dbReference type="GO" id="GO:0016020">
    <property type="term" value="C:membrane"/>
    <property type="evidence" value="ECO:0007669"/>
    <property type="project" value="UniProtKB-SubCell"/>
</dbReference>
<feature type="transmembrane region" description="Helical" evidence="5">
    <location>
        <begin position="423"/>
        <end position="442"/>
    </location>
</feature>
<feature type="transmembrane region" description="Helical" evidence="5">
    <location>
        <begin position="179"/>
        <end position="199"/>
    </location>
</feature>
<dbReference type="Pfam" id="PF07690">
    <property type="entry name" value="MFS_1"/>
    <property type="match status" value="1"/>
</dbReference>
<feature type="transmembrane region" description="Helical" evidence="5">
    <location>
        <begin position="333"/>
        <end position="353"/>
    </location>
</feature>
<evidence type="ECO:0000256" key="5">
    <source>
        <dbReference type="SAM" id="Phobius"/>
    </source>
</evidence>
<evidence type="ECO:0000259" key="6">
    <source>
        <dbReference type="PROSITE" id="PS50850"/>
    </source>
</evidence>
<dbReference type="PANTHER" id="PTHR42718">
    <property type="entry name" value="MAJOR FACILITATOR SUPERFAMILY MULTIDRUG TRANSPORTER MFSC"/>
    <property type="match status" value="1"/>
</dbReference>
<organism evidence="7 8">
    <name type="scientific">Thyridium curvatum</name>
    <dbReference type="NCBI Taxonomy" id="1093900"/>
    <lineage>
        <taxon>Eukaryota</taxon>
        <taxon>Fungi</taxon>
        <taxon>Dikarya</taxon>
        <taxon>Ascomycota</taxon>
        <taxon>Pezizomycotina</taxon>
        <taxon>Sordariomycetes</taxon>
        <taxon>Sordariomycetidae</taxon>
        <taxon>Thyridiales</taxon>
        <taxon>Thyridiaceae</taxon>
        <taxon>Thyridium</taxon>
    </lineage>
</organism>
<dbReference type="PROSITE" id="PS50850">
    <property type="entry name" value="MFS"/>
    <property type="match status" value="1"/>
</dbReference>
<dbReference type="InterPro" id="IPR011701">
    <property type="entry name" value="MFS"/>
</dbReference>
<gene>
    <name evidence="7" type="ORF">E0L32_010884</name>
</gene>
<evidence type="ECO:0000313" key="7">
    <source>
        <dbReference type="EMBL" id="TPX07181.1"/>
    </source>
</evidence>
<feature type="transmembrane region" description="Helical" evidence="5">
    <location>
        <begin position="88"/>
        <end position="108"/>
    </location>
</feature>
<comment type="caution">
    <text evidence="7">The sequence shown here is derived from an EMBL/GenBank/DDBJ whole genome shotgun (WGS) entry which is preliminary data.</text>
</comment>
<feature type="transmembrane region" description="Helical" evidence="5">
    <location>
        <begin position="360"/>
        <end position="379"/>
    </location>
</feature>
<feature type="transmembrane region" description="Helical" evidence="5">
    <location>
        <begin position="20"/>
        <end position="39"/>
    </location>
</feature>
<feature type="transmembrane region" description="Helical" evidence="5">
    <location>
        <begin position="120"/>
        <end position="140"/>
    </location>
</feature>
<dbReference type="OrthoDB" id="2428527at2759"/>
<feature type="transmembrane region" description="Helical" evidence="5">
    <location>
        <begin position="255"/>
        <end position="277"/>
    </location>
</feature>
<feature type="transmembrane region" description="Helical" evidence="5">
    <location>
        <begin position="297"/>
        <end position="321"/>
    </location>
</feature>
<dbReference type="Gene3D" id="1.20.1250.20">
    <property type="entry name" value="MFS general substrate transporter like domains"/>
    <property type="match status" value="1"/>
</dbReference>
<dbReference type="PANTHER" id="PTHR42718:SF1">
    <property type="entry name" value="LOW AFFINITY AMMONIUM TRANSPORTER"/>
    <property type="match status" value="1"/>
</dbReference>
<dbReference type="InParanoid" id="A0A507AQQ5"/>
<dbReference type="EMBL" id="SKBQ01000093">
    <property type="protein sequence ID" value="TPX07181.1"/>
    <property type="molecule type" value="Genomic_DNA"/>
</dbReference>
<feature type="domain" description="Major facilitator superfamily (MFS) profile" evidence="6">
    <location>
        <begin position="1"/>
        <end position="485"/>
    </location>
</feature>
<dbReference type="SUPFAM" id="SSF103473">
    <property type="entry name" value="MFS general substrate transporter"/>
    <property type="match status" value="2"/>
</dbReference>
<dbReference type="GeneID" id="41978331"/>
<proteinExistence type="predicted"/>
<dbReference type="GO" id="GO:0022857">
    <property type="term" value="F:transmembrane transporter activity"/>
    <property type="evidence" value="ECO:0007669"/>
    <property type="project" value="InterPro"/>
</dbReference>
<dbReference type="Gene3D" id="1.20.1720.10">
    <property type="entry name" value="Multidrug resistance protein D"/>
    <property type="match status" value="1"/>
</dbReference>
<reference evidence="7 8" key="1">
    <citation type="submission" date="2019-06" db="EMBL/GenBank/DDBJ databases">
        <title>Draft genome sequence of the filamentous fungus Phialemoniopsis curvata isolated from diesel fuel.</title>
        <authorList>
            <person name="Varaljay V.A."/>
            <person name="Lyon W.J."/>
            <person name="Crouch A.L."/>
            <person name="Drake C.E."/>
            <person name="Hollomon J.M."/>
            <person name="Nadeau L.J."/>
            <person name="Nunn H.S."/>
            <person name="Stevenson B.S."/>
            <person name="Bojanowski C.L."/>
            <person name="Crookes-Goodson W.J."/>
        </authorList>
    </citation>
    <scope>NUCLEOTIDE SEQUENCE [LARGE SCALE GENOMIC DNA]</scope>
    <source>
        <strain evidence="7 8">D216</strain>
    </source>
</reference>
<dbReference type="InterPro" id="IPR020846">
    <property type="entry name" value="MFS_dom"/>
</dbReference>
<dbReference type="Proteomes" id="UP000319257">
    <property type="component" value="Unassembled WGS sequence"/>
</dbReference>
<feature type="transmembrane region" description="Helical" evidence="5">
    <location>
        <begin position="147"/>
        <end position="167"/>
    </location>
</feature>
<keyword evidence="8" id="KW-1185">Reference proteome</keyword>
<dbReference type="FunCoup" id="A0A507AQQ5">
    <property type="interactions" value="28"/>
</dbReference>
<feature type="transmembrane region" description="Helical" evidence="5">
    <location>
        <begin position="59"/>
        <end position="76"/>
    </location>
</feature>
<evidence type="ECO:0000256" key="3">
    <source>
        <dbReference type="ARBA" id="ARBA00022989"/>
    </source>
</evidence>
<keyword evidence="3 5" id="KW-1133">Transmembrane helix</keyword>
<accession>A0A507AQQ5</accession>
<protein>
    <recommendedName>
        <fullName evidence="6">Major facilitator superfamily (MFS) profile domain-containing protein</fullName>
    </recommendedName>
</protein>
<evidence type="ECO:0000256" key="2">
    <source>
        <dbReference type="ARBA" id="ARBA00022692"/>
    </source>
</evidence>